<dbReference type="AlphaFoldDB" id="A0A5B7INS8"/>
<proteinExistence type="predicted"/>
<keyword evidence="2" id="KW-1185">Reference proteome</keyword>
<sequence length="73" mass="8409">MSLLIFPARDDVKHRFSRRCQPAINTILQKFWGRAFFCDLLLAFVADVNLVAEPKPHQIGRKRPNVAKTSGDW</sequence>
<gene>
    <name evidence="1" type="ORF">E2C01_081040</name>
</gene>
<organism evidence="1 2">
    <name type="scientific">Portunus trituberculatus</name>
    <name type="common">Swimming crab</name>
    <name type="synonym">Neptunus trituberculatus</name>
    <dbReference type="NCBI Taxonomy" id="210409"/>
    <lineage>
        <taxon>Eukaryota</taxon>
        <taxon>Metazoa</taxon>
        <taxon>Ecdysozoa</taxon>
        <taxon>Arthropoda</taxon>
        <taxon>Crustacea</taxon>
        <taxon>Multicrustacea</taxon>
        <taxon>Malacostraca</taxon>
        <taxon>Eumalacostraca</taxon>
        <taxon>Eucarida</taxon>
        <taxon>Decapoda</taxon>
        <taxon>Pleocyemata</taxon>
        <taxon>Brachyura</taxon>
        <taxon>Eubrachyura</taxon>
        <taxon>Portunoidea</taxon>
        <taxon>Portunidae</taxon>
        <taxon>Portuninae</taxon>
        <taxon>Portunus</taxon>
    </lineage>
</organism>
<evidence type="ECO:0000313" key="1">
    <source>
        <dbReference type="EMBL" id="MPC86220.1"/>
    </source>
</evidence>
<dbReference type="OrthoDB" id="6730379at2759"/>
<comment type="caution">
    <text evidence="1">The sequence shown here is derived from an EMBL/GenBank/DDBJ whole genome shotgun (WGS) entry which is preliminary data.</text>
</comment>
<protein>
    <submittedName>
        <fullName evidence="1">Uncharacterized protein</fullName>
    </submittedName>
</protein>
<reference evidence="1 2" key="1">
    <citation type="submission" date="2019-05" db="EMBL/GenBank/DDBJ databases">
        <title>Another draft genome of Portunus trituberculatus and its Hox gene families provides insights of decapod evolution.</title>
        <authorList>
            <person name="Jeong J.-H."/>
            <person name="Song I."/>
            <person name="Kim S."/>
            <person name="Choi T."/>
            <person name="Kim D."/>
            <person name="Ryu S."/>
            <person name="Kim W."/>
        </authorList>
    </citation>
    <scope>NUCLEOTIDE SEQUENCE [LARGE SCALE GENOMIC DNA]</scope>
    <source>
        <tissue evidence="1">Muscle</tissue>
    </source>
</reference>
<evidence type="ECO:0000313" key="2">
    <source>
        <dbReference type="Proteomes" id="UP000324222"/>
    </source>
</evidence>
<dbReference type="Proteomes" id="UP000324222">
    <property type="component" value="Unassembled WGS sequence"/>
</dbReference>
<name>A0A5B7INS8_PORTR</name>
<dbReference type="EMBL" id="VSRR010070840">
    <property type="protein sequence ID" value="MPC86220.1"/>
    <property type="molecule type" value="Genomic_DNA"/>
</dbReference>
<accession>A0A5B7INS8</accession>